<dbReference type="Proteomes" id="UP001180020">
    <property type="component" value="Unassembled WGS sequence"/>
</dbReference>
<dbReference type="EMBL" id="JAUJYO010000007">
    <property type="protein sequence ID" value="KAK1311571.1"/>
    <property type="molecule type" value="Genomic_DNA"/>
</dbReference>
<dbReference type="PANTHER" id="PTHR47347:SF2">
    <property type="entry name" value="GOLGIN CANDIDATE 5"/>
    <property type="match status" value="1"/>
</dbReference>
<proteinExistence type="predicted"/>
<gene>
    <name evidence="1" type="primary">GC5</name>
    <name evidence="1" type="ORF">QJS10_CPA07g00780</name>
</gene>
<evidence type="ECO:0000313" key="2">
    <source>
        <dbReference type="Proteomes" id="UP001180020"/>
    </source>
</evidence>
<reference evidence="1" key="1">
    <citation type="journal article" date="2023" name="Nat. Commun.">
        <title>Diploid and tetraploid genomes of Acorus and the evolution of monocots.</title>
        <authorList>
            <person name="Ma L."/>
            <person name="Liu K.W."/>
            <person name="Li Z."/>
            <person name="Hsiao Y.Y."/>
            <person name="Qi Y."/>
            <person name="Fu T."/>
            <person name="Tang G.D."/>
            <person name="Zhang D."/>
            <person name="Sun W.H."/>
            <person name="Liu D.K."/>
            <person name="Li Y."/>
            <person name="Chen G.Z."/>
            <person name="Liu X.D."/>
            <person name="Liao X.Y."/>
            <person name="Jiang Y.T."/>
            <person name="Yu X."/>
            <person name="Hao Y."/>
            <person name="Huang J."/>
            <person name="Zhao X.W."/>
            <person name="Ke S."/>
            <person name="Chen Y.Y."/>
            <person name="Wu W.L."/>
            <person name="Hsu J.L."/>
            <person name="Lin Y.F."/>
            <person name="Huang M.D."/>
            <person name="Li C.Y."/>
            <person name="Huang L."/>
            <person name="Wang Z.W."/>
            <person name="Zhao X."/>
            <person name="Zhong W.Y."/>
            <person name="Peng D.H."/>
            <person name="Ahmad S."/>
            <person name="Lan S."/>
            <person name="Zhang J.S."/>
            <person name="Tsai W.C."/>
            <person name="Van de Peer Y."/>
            <person name="Liu Z.J."/>
        </authorList>
    </citation>
    <scope>NUCLEOTIDE SEQUENCE</scope>
    <source>
        <strain evidence="1">CP</strain>
    </source>
</reference>
<name>A0AAV9ED52_ACOCL</name>
<organism evidence="1 2">
    <name type="scientific">Acorus calamus</name>
    <name type="common">Sweet flag</name>
    <dbReference type="NCBI Taxonomy" id="4465"/>
    <lineage>
        <taxon>Eukaryota</taxon>
        <taxon>Viridiplantae</taxon>
        <taxon>Streptophyta</taxon>
        <taxon>Embryophyta</taxon>
        <taxon>Tracheophyta</taxon>
        <taxon>Spermatophyta</taxon>
        <taxon>Magnoliopsida</taxon>
        <taxon>Liliopsida</taxon>
        <taxon>Acoraceae</taxon>
        <taxon>Acorus</taxon>
    </lineage>
</organism>
<reference evidence="1" key="2">
    <citation type="submission" date="2023-06" db="EMBL/GenBank/DDBJ databases">
        <authorList>
            <person name="Ma L."/>
            <person name="Liu K.-W."/>
            <person name="Li Z."/>
            <person name="Hsiao Y.-Y."/>
            <person name="Qi Y."/>
            <person name="Fu T."/>
            <person name="Tang G."/>
            <person name="Zhang D."/>
            <person name="Sun W.-H."/>
            <person name="Liu D.-K."/>
            <person name="Li Y."/>
            <person name="Chen G.-Z."/>
            <person name="Liu X.-D."/>
            <person name="Liao X.-Y."/>
            <person name="Jiang Y.-T."/>
            <person name="Yu X."/>
            <person name="Hao Y."/>
            <person name="Huang J."/>
            <person name="Zhao X.-W."/>
            <person name="Ke S."/>
            <person name="Chen Y.-Y."/>
            <person name="Wu W.-L."/>
            <person name="Hsu J.-L."/>
            <person name="Lin Y.-F."/>
            <person name="Huang M.-D."/>
            <person name="Li C.-Y."/>
            <person name="Huang L."/>
            <person name="Wang Z.-W."/>
            <person name="Zhao X."/>
            <person name="Zhong W.-Y."/>
            <person name="Peng D.-H."/>
            <person name="Ahmad S."/>
            <person name="Lan S."/>
            <person name="Zhang J.-S."/>
            <person name="Tsai W.-C."/>
            <person name="Van De Peer Y."/>
            <person name="Liu Z.-J."/>
        </authorList>
    </citation>
    <scope>NUCLEOTIDE SEQUENCE</scope>
    <source>
        <strain evidence="1">CP</strain>
        <tissue evidence="1">Leaves</tissue>
    </source>
</reference>
<comment type="caution">
    <text evidence="1">The sequence shown here is derived from an EMBL/GenBank/DDBJ whole genome shotgun (WGS) entry which is preliminary data.</text>
</comment>
<accession>A0AAV9ED52</accession>
<protein>
    <submittedName>
        <fullName evidence="1">Golgin candidate 5</fullName>
    </submittedName>
</protein>
<dbReference type="PANTHER" id="PTHR47347">
    <property type="entry name" value="GOLGIN CANDIDATE 5"/>
    <property type="match status" value="1"/>
</dbReference>
<keyword evidence="2" id="KW-1185">Reference proteome</keyword>
<dbReference type="AlphaFoldDB" id="A0AAV9ED52"/>
<evidence type="ECO:0000313" key="1">
    <source>
        <dbReference type="EMBL" id="KAK1311571.1"/>
    </source>
</evidence>
<sequence>MAWLGKVSLGGFPDITRAVTKLSESVKNIEKNFDNALSLETTSTSTSSSDPTAEDIL</sequence>